<dbReference type="Proteomes" id="UP000639403">
    <property type="component" value="Unassembled WGS sequence"/>
</dbReference>
<accession>A0A8H7TXH7</accession>
<proteinExistence type="predicted"/>
<comment type="caution">
    <text evidence="1">The sequence shown here is derived from an EMBL/GenBank/DDBJ whole genome shotgun (WGS) entry which is preliminary data.</text>
</comment>
<name>A0A8H7TXH7_9APHY</name>
<evidence type="ECO:0000313" key="2">
    <source>
        <dbReference type="Proteomes" id="UP000639403"/>
    </source>
</evidence>
<sequence>MLDSSDWHVAPFFGSDGSRSAIRARLSITDEEWSFRSVALWVVAGDVDLLLGVKCMLKSRAVKEFVSHGDGGKEGSMQQEPKPRVREFRPNVTTWGEATRANKRERLGAFDWVSPKRWAGCARWSVHSWSVRSMLTWPRGPVSQSGCVSGARAVPCTAAYLI</sequence>
<protein>
    <submittedName>
        <fullName evidence="1">Uncharacterized protein</fullName>
    </submittedName>
</protein>
<organism evidence="1 2">
    <name type="scientific">Rhodonia placenta</name>
    <dbReference type="NCBI Taxonomy" id="104341"/>
    <lineage>
        <taxon>Eukaryota</taxon>
        <taxon>Fungi</taxon>
        <taxon>Dikarya</taxon>
        <taxon>Basidiomycota</taxon>
        <taxon>Agaricomycotina</taxon>
        <taxon>Agaricomycetes</taxon>
        <taxon>Polyporales</taxon>
        <taxon>Adustoporiaceae</taxon>
        <taxon>Rhodonia</taxon>
    </lineage>
</organism>
<evidence type="ECO:0000313" key="1">
    <source>
        <dbReference type="EMBL" id="KAF9803465.1"/>
    </source>
</evidence>
<gene>
    <name evidence="1" type="ORF">IEO21_09684</name>
</gene>
<reference evidence="1" key="1">
    <citation type="submission" date="2020-11" db="EMBL/GenBank/DDBJ databases">
        <authorList>
            <person name="Koelle M."/>
            <person name="Horta M.A.C."/>
            <person name="Nowrousian M."/>
            <person name="Ohm R.A."/>
            <person name="Benz P."/>
            <person name="Pilgard A."/>
        </authorList>
    </citation>
    <scope>NUCLEOTIDE SEQUENCE</scope>
    <source>
        <strain evidence="1">FPRL280</strain>
    </source>
</reference>
<dbReference type="AlphaFoldDB" id="A0A8H7TXH7"/>
<reference evidence="1" key="2">
    <citation type="journal article" name="Front. Microbiol.">
        <title>Degradative Capacity of Two Strains of Rhodonia placenta: From Phenotype to Genotype.</title>
        <authorList>
            <person name="Kolle M."/>
            <person name="Horta M.A.C."/>
            <person name="Nowrousian M."/>
            <person name="Ohm R.A."/>
            <person name="Benz J.P."/>
            <person name="Pilgard A."/>
        </authorList>
    </citation>
    <scope>NUCLEOTIDE SEQUENCE</scope>
    <source>
        <strain evidence="1">FPRL280</strain>
    </source>
</reference>
<dbReference type="EMBL" id="JADOXO010000509">
    <property type="protein sequence ID" value="KAF9803465.1"/>
    <property type="molecule type" value="Genomic_DNA"/>
</dbReference>